<keyword evidence="4" id="KW-0804">Transcription</keyword>
<comment type="caution">
    <text evidence="6">The sequence shown here is derived from an EMBL/GenBank/DDBJ whole genome shotgun (WGS) entry which is preliminary data.</text>
</comment>
<evidence type="ECO:0000259" key="5">
    <source>
        <dbReference type="PROSITE" id="PS50931"/>
    </source>
</evidence>
<dbReference type="PANTHER" id="PTHR30419">
    <property type="entry name" value="HTH-TYPE TRANSCRIPTIONAL REGULATOR YBHD"/>
    <property type="match status" value="1"/>
</dbReference>
<accession>A0A4U2Q7T2</accession>
<evidence type="ECO:0000313" key="6">
    <source>
        <dbReference type="EMBL" id="TKH46214.1"/>
    </source>
</evidence>
<evidence type="ECO:0000313" key="7">
    <source>
        <dbReference type="Proteomes" id="UP000308114"/>
    </source>
</evidence>
<reference evidence="6 7" key="1">
    <citation type="submission" date="2018-01" db="EMBL/GenBank/DDBJ databases">
        <title>Bacillales members from the olive rhizosphere are effective biological control agents against Verticillium dahliae.</title>
        <authorList>
            <person name="Gomez-Lama C."/>
            <person name="Legarda G."/>
            <person name="Ruano-Rosa D."/>
            <person name="Pizarro-Tobias P."/>
            <person name="Valverde-Corredor A."/>
            <person name="Niqui J.L."/>
            <person name="Trivino J.C."/>
            <person name="Roca A."/>
            <person name="Mercado-Blanco J."/>
        </authorList>
    </citation>
    <scope>NUCLEOTIDE SEQUENCE [LARGE SCALE GENOMIC DNA]</scope>
    <source>
        <strain evidence="6 7">PIC167</strain>
    </source>
</reference>
<dbReference type="GO" id="GO:0005829">
    <property type="term" value="C:cytosol"/>
    <property type="evidence" value="ECO:0007669"/>
    <property type="project" value="TreeGrafter"/>
</dbReference>
<dbReference type="Gene3D" id="1.10.10.10">
    <property type="entry name" value="Winged helix-like DNA-binding domain superfamily/Winged helix DNA-binding domain"/>
    <property type="match status" value="1"/>
</dbReference>
<sequence>MVNNYKYFLVLSEELNISSAAKRLFISHQCLSKYIKGLEARYGVSFFERKPKFALTPAGKTMLDTLRQIELSEQNLENQLADIKDAKSGTIHFGITEGRYPIIVPKLLKEFHNLHPKVKLNIHRTTSPQMQEMVLNNSLDLFLSGVSNLVSHNLKYEIVVNERMYIVISDNLLKQYFPNDYPQCKETFAKGADLRLFQQIPFVLNKENFNSRILLDKHLLELGVSLNCINELTQPDIHYLLCAEDYAASFCLTMYLSGINQLNQFKNGYSHLNVFPIANFTSVNPLALIYHKNKKFPSYIQDLKNIIKRLCSPYSTPIE</sequence>
<organism evidence="6 7">
    <name type="scientific">Paenibacillus terrae</name>
    <dbReference type="NCBI Taxonomy" id="159743"/>
    <lineage>
        <taxon>Bacteria</taxon>
        <taxon>Bacillati</taxon>
        <taxon>Bacillota</taxon>
        <taxon>Bacilli</taxon>
        <taxon>Bacillales</taxon>
        <taxon>Paenibacillaceae</taxon>
        <taxon>Paenibacillus</taxon>
    </lineage>
</organism>
<dbReference type="InterPro" id="IPR050950">
    <property type="entry name" value="HTH-type_LysR_regulators"/>
</dbReference>
<dbReference type="GO" id="GO:0003677">
    <property type="term" value="F:DNA binding"/>
    <property type="evidence" value="ECO:0007669"/>
    <property type="project" value="UniProtKB-KW"/>
</dbReference>
<evidence type="ECO:0000256" key="2">
    <source>
        <dbReference type="ARBA" id="ARBA00023015"/>
    </source>
</evidence>
<keyword evidence="2" id="KW-0805">Transcription regulation</keyword>
<keyword evidence="3" id="KW-0238">DNA-binding</keyword>
<comment type="similarity">
    <text evidence="1">Belongs to the LysR transcriptional regulatory family.</text>
</comment>
<dbReference type="SUPFAM" id="SSF53850">
    <property type="entry name" value="Periplasmic binding protein-like II"/>
    <property type="match status" value="1"/>
</dbReference>
<dbReference type="PANTHER" id="PTHR30419:SF25">
    <property type="entry name" value="HTH-TYPE TRANSCRIPTIONAL REGULATOR YTLI"/>
    <property type="match status" value="1"/>
</dbReference>
<dbReference type="Proteomes" id="UP000308114">
    <property type="component" value="Unassembled WGS sequence"/>
</dbReference>
<protein>
    <recommendedName>
        <fullName evidence="5">HTH lysR-type domain-containing protein</fullName>
    </recommendedName>
</protein>
<feature type="domain" description="HTH lysR-type" evidence="5">
    <location>
        <begin position="6"/>
        <end position="56"/>
    </location>
</feature>
<evidence type="ECO:0000256" key="4">
    <source>
        <dbReference type="ARBA" id="ARBA00023163"/>
    </source>
</evidence>
<evidence type="ECO:0000256" key="3">
    <source>
        <dbReference type="ARBA" id="ARBA00023125"/>
    </source>
</evidence>
<dbReference type="InterPro" id="IPR000847">
    <property type="entry name" value="LysR_HTH_N"/>
</dbReference>
<dbReference type="CDD" id="cd05466">
    <property type="entry name" value="PBP2_LTTR_substrate"/>
    <property type="match status" value="1"/>
</dbReference>
<dbReference type="EMBL" id="PNXQ01000003">
    <property type="protein sequence ID" value="TKH46214.1"/>
    <property type="molecule type" value="Genomic_DNA"/>
</dbReference>
<dbReference type="Pfam" id="PF03466">
    <property type="entry name" value="LysR_substrate"/>
    <property type="match status" value="1"/>
</dbReference>
<dbReference type="Pfam" id="PF00126">
    <property type="entry name" value="HTH_1"/>
    <property type="match status" value="1"/>
</dbReference>
<dbReference type="Gene3D" id="3.40.190.290">
    <property type="match status" value="1"/>
</dbReference>
<name>A0A4U2Q7T2_9BACL</name>
<dbReference type="PROSITE" id="PS50931">
    <property type="entry name" value="HTH_LYSR"/>
    <property type="match status" value="1"/>
</dbReference>
<proteinExistence type="inferred from homology"/>
<gene>
    <name evidence="6" type="ORF">C1I60_02810</name>
</gene>
<dbReference type="InterPro" id="IPR005119">
    <property type="entry name" value="LysR_subst-bd"/>
</dbReference>
<evidence type="ECO:0000256" key="1">
    <source>
        <dbReference type="ARBA" id="ARBA00009437"/>
    </source>
</evidence>
<dbReference type="SUPFAM" id="SSF46785">
    <property type="entry name" value="Winged helix' DNA-binding domain"/>
    <property type="match status" value="1"/>
</dbReference>
<dbReference type="InterPro" id="IPR036388">
    <property type="entry name" value="WH-like_DNA-bd_sf"/>
</dbReference>
<dbReference type="RefSeq" id="WP_137060416.1">
    <property type="nucleotide sequence ID" value="NZ_PNXQ01000003.1"/>
</dbReference>
<dbReference type="AlphaFoldDB" id="A0A4U2Q7T2"/>
<dbReference type="InterPro" id="IPR036390">
    <property type="entry name" value="WH_DNA-bd_sf"/>
</dbReference>
<dbReference type="GO" id="GO:0003700">
    <property type="term" value="F:DNA-binding transcription factor activity"/>
    <property type="evidence" value="ECO:0007669"/>
    <property type="project" value="InterPro"/>
</dbReference>